<dbReference type="OrthoDB" id="9796055at2"/>
<dbReference type="Proteomes" id="UP000000447">
    <property type="component" value="Chromosome"/>
</dbReference>
<dbReference type="AlphaFoldDB" id="B9L116"/>
<dbReference type="RefSeq" id="WP_015922669.1">
    <property type="nucleotide sequence ID" value="NC_011959.1"/>
</dbReference>
<dbReference type="HOGENOM" id="CLU_1916104_0_0_0"/>
<name>B9L116_THERP</name>
<dbReference type="eggNOG" id="COG2359">
    <property type="taxonomic scope" value="Bacteria"/>
</dbReference>
<reference evidence="2 3" key="1">
    <citation type="journal article" date="2009" name="PLoS ONE">
        <title>Complete genome sequence of the aerobic CO-oxidizing thermophile Thermomicrobium roseum.</title>
        <authorList>
            <person name="Wu D."/>
            <person name="Raymond J."/>
            <person name="Wu M."/>
            <person name="Chatterji S."/>
            <person name="Ren Q."/>
            <person name="Graham J.E."/>
            <person name="Bryant D.A."/>
            <person name="Robb F."/>
            <person name="Colman A."/>
            <person name="Tallon L.J."/>
            <person name="Badger J.H."/>
            <person name="Madupu R."/>
            <person name="Ward N.L."/>
            <person name="Eisen J.A."/>
        </authorList>
    </citation>
    <scope>NUCLEOTIDE SEQUENCE [LARGE SCALE GENOMIC DNA]</scope>
    <source>
        <strain evidence="3">ATCC 27502 / DSM 5159 / P-2</strain>
    </source>
</reference>
<dbReference type="InterPro" id="IPR007347">
    <property type="entry name" value="SpoVS"/>
</dbReference>
<feature type="region of interest" description="Disordered" evidence="1">
    <location>
        <begin position="16"/>
        <end position="52"/>
    </location>
</feature>
<dbReference type="KEGG" id="tro:trd_1727"/>
<dbReference type="PANTHER" id="PTHR35331:SF1">
    <property type="entry name" value="STAGE V SPORULATION PROTEIN S"/>
    <property type="match status" value="1"/>
</dbReference>
<keyword evidence="3" id="KW-1185">Reference proteome</keyword>
<dbReference type="Pfam" id="PF04232">
    <property type="entry name" value="SpoVS"/>
    <property type="match status" value="1"/>
</dbReference>
<dbReference type="STRING" id="309801.trd_1727"/>
<protein>
    <submittedName>
        <fullName evidence="2">SpoVS-related protein</fullName>
    </submittedName>
</protein>
<organism evidence="2 3">
    <name type="scientific">Thermomicrobium roseum (strain ATCC 27502 / DSM 5159 / P-2)</name>
    <dbReference type="NCBI Taxonomy" id="309801"/>
    <lineage>
        <taxon>Bacteria</taxon>
        <taxon>Pseudomonadati</taxon>
        <taxon>Thermomicrobiota</taxon>
        <taxon>Thermomicrobia</taxon>
        <taxon>Thermomicrobiales</taxon>
        <taxon>Thermomicrobiaceae</taxon>
        <taxon>Thermomicrobium</taxon>
    </lineage>
</organism>
<sequence>MERFFSKLDLREIKIGTEASFPPEEEANQGPARSSAQGSGGQRPRRSEVLKVSARSRPSAVAGAIAGVVREVGRAEVQAIGAGAANQAIKAVAIARDYLAESGIDAVCLPSFITVTIGNEDRTAIRLIVEPR</sequence>
<dbReference type="EMBL" id="CP001275">
    <property type="protein sequence ID" value="ACM05586.1"/>
    <property type="molecule type" value="Genomic_DNA"/>
</dbReference>
<evidence type="ECO:0000313" key="2">
    <source>
        <dbReference type="EMBL" id="ACM05586.1"/>
    </source>
</evidence>
<dbReference type="Gene3D" id="3.30.110.20">
    <property type="entry name" value="Alba-like domain"/>
    <property type="match status" value="1"/>
</dbReference>
<dbReference type="PANTHER" id="PTHR35331">
    <property type="entry name" value="STAGE V SPORULATION PROTEIN S"/>
    <property type="match status" value="1"/>
</dbReference>
<evidence type="ECO:0000256" key="1">
    <source>
        <dbReference type="SAM" id="MobiDB-lite"/>
    </source>
</evidence>
<evidence type="ECO:0000313" key="3">
    <source>
        <dbReference type="Proteomes" id="UP000000447"/>
    </source>
</evidence>
<accession>B9L116</accession>
<dbReference type="GO" id="GO:0003676">
    <property type="term" value="F:nucleic acid binding"/>
    <property type="evidence" value="ECO:0007669"/>
    <property type="project" value="InterPro"/>
</dbReference>
<proteinExistence type="predicted"/>
<gene>
    <name evidence="2" type="ordered locus">trd_1727</name>
</gene>
<dbReference type="InterPro" id="IPR036882">
    <property type="entry name" value="Alba-like_dom_sf"/>
</dbReference>